<dbReference type="AlphaFoldDB" id="A0A511NLN9"/>
<proteinExistence type="predicted"/>
<comment type="caution">
    <text evidence="3">The sequence shown here is derived from an EMBL/GenBank/DDBJ whole genome shotgun (WGS) entry which is preliminary data.</text>
</comment>
<organism evidence="3 4">
    <name type="scientific">Empedobacter brevis NBRC 14943 = ATCC 43319</name>
    <dbReference type="NCBI Taxonomy" id="1218108"/>
    <lineage>
        <taxon>Bacteria</taxon>
        <taxon>Pseudomonadati</taxon>
        <taxon>Bacteroidota</taxon>
        <taxon>Flavobacteriia</taxon>
        <taxon>Flavobacteriales</taxon>
        <taxon>Weeksellaceae</taxon>
        <taxon>Empedobacter</taxon>
    </lineage>
</organism>
<keyword evidence="4" id="KW-1185">Reference proteome</keyword>
<evidence type="ECO:0000313" key="3">
    <source>
        <dbReference type="EMBL" id="GEM53715.1"/>
    </source>
</evidence>
<dbReference type="GO" id="GO:0004175">
    <property type="term" value="F:endopeptidase activity"/>
    <property type="evidence" value="ECO:0007669"/>
    <property type="project" value="UniProtKB-ARBA"/>
</dbReference>
<keyword evidence="1" id="KW-0812">Transmembrane</keyword>
<feature type="transmembrane region" description="Helical" evidence="1">
    <location>
        <begin position="141"/>
        <end position="162"/>
    </location>
</feature>
<feature type="transmembrane region" description="Helical" evidence="1">
    <location>
        <begin position="31"/>
        <end position="53"/>
    </location>
</feature>
<reference evidence="3 4" key="1">
    <citation type="submission" date="2019-07" db="EMBL/GenBank/DDBJ databases">
        <title>Whole genome shotgun sequence of Empedobacter brevis NBRC 14943.</title>
        <authorList>
            <person name="Hosoyama A."/>
            <person name="Uohara A."/>
            <person name="Ohji S."/>
            <person name="Ichikawa N."/>
        </authorList>
    </citation>
    <scope>NUCLEOTIDE SEQUENCE [LARGE SCALE GENOMIC DNA]</scope>
    <source>
        <strain evidence="3 4">NBRC 14943</strain>
    </source>
</reference>
<dbReference type="InterPro" id="IPR003675">
    <property type="entry name" value="Rce1/LyrA-like_dom"/>
</dbReference>
<dbReference type="Pfam" id="PF02517">
    <property type="entry name" value="Rce1-like"/>
    <property type="match status" value="1"/>
</dbReference>
<dbReference type="Proteomes" id="UP000321245">
    <property type="component" value="Unassembled WGS sequence"/>
</dbReference>
<dbReference type="EMBL" id="BJXC01000043">
    <property type="protein sequence ID" value="GEM53715.1"/>
    <property type="molecule type" value="Genomic_DNA"/>
</dbReference>
<evidence type="ECO:0000313" key="4">
    <source>
        <dbReference type="Proteomes" id="UP000321245"/>
    </source>
</evidence>
<feature type="transmembrane region" description="Helical" evidence="1">
    <location>
        <begin position="73"/>
        <end position="94"/>
    </location>
</feature>
<evidence type="ECO:0000259" key="2">
    <source>
        <dbReference type="Pfam" id="PF02517"/>
    </source>
</evidence>
<keyword evidence="1" id="KW-1133">Transmembrane helix</keyword>
<feature type="transmembrane region" description="Helical" evidence="1">
    <location>
        <begin position="168"/>
        <end position="192"/>
    </location>
</feature>
<feature type="domain" description="CAAX prenyl protease 2/Lysostaphin resistance protein A-like" evidence="2">
    <location>
        <begin position="73"/>
        <end position="181"/>
    </location>
</feature>
<name>A0A511NLN9_9FLAO</name>
<evidence type="ECO:0000256" key="1">
    <source>
        <dbReference type="SAM" id="Phobius"/>
    </source>
</evidence>
<dbReference type="RefSeq" id="WP_019974369.1">
    <property type="nucleotide sequence ID" value="NZ_BJXC01000043.1"/>
</dbReference>
<sequence length="286" mass="34004">MKEYIRELFYFYKTPKDSKYLGGTLLKNTKFIGLTIVLELVIFIIIFPFLYYISEQKFLPEDFSKIEYKDNTFIHTIIITAFIIPVIEELIFRLPLRFNTFYSLFIKRSIWNKIFPYIVYLIPFIFGIVHLSNYGNIDLKLILLSPILVGSQIIGGYLYTFLRVKFNFISAIFSHIIWNILATIIPFCISYFEKPYVKTTNNYDVTIEYYDYNNLDNQNFFVDSVGSKIYKIQVSQFSINHIADTISNQKRNKMDFIIDIKLNSKNGISKEDFYDILKEYDNKNNY</sequence>
<gene>
    <name evidence="3" type="ORF">EB1_35050</name>
</gene>
<keyword evidence="1" id="KW-0472">Membrane</keyword>
<dbReference type="OrthoDB" id="1443714at2"/>
<feature type="transmembrane region" description="Helical" evidence="1">
    <location>
        <begin position="114"/>
        <end position="134"/>
    </location>
</feature>
<dbReference type="GO" id="GO:0080120">
    <property type="term" value="P:CAAX-box protein maturation"/>
    <property type="evidence" value="ECO:0007669"/>
    <property type="project" value="UniProtKB-ARBA"/>
</dbReference>
<accession>A0A511NLN9</accession>
<dbReference type="STRING" id="1218108.GCA_000382425_00864"/>
<protein>
    <recommendedName>
        <fullName evidence="2">CAAX prenyl protease 2/Lysostaphin resistance protein A-like domain-containing protein</fullName>
    </recommendedName>
</protein>
<dbReference type="GeneID" id="84649109"/>